<organism evidence="2 3">
    <name type="scientific">Ottowia flava</name>
    <dbReference type="NCBI Taxonomy" id="2675430"/>
    <lineage>
        <taxon>Bacteria</taxon>
        <taxon>Pseudomonadati</taxon>
        <taxon>Pseudomonadota</taxon>
        <taxon>Betaproteobacteria</taxon>
        <taxon>Burkholderiales</taxon>
        <taxon>Comamonadaceae</taxon>
        <taxon>Ottowia</taxon>
    </lineage>
</organism>
<accession>A0ABW4KXS4</accession>
<dbReference type="Pfam" id="PF05275">
    <property type="entry name" value="CopB"/>
    <property type="match status" value="1"/>
</dbReference>
<feature type="region of interest" description="Disordered" evidence="1">
    <location>
        <begin position="1"/>
        <end position="120"/>
    </location>
</feature>
<feature type="compositionally biased region" description="Pro residues" evidence="1">
    <location>
        <begin position="1"/>
        <end position="10"/>
    </location>
</feature>
<protein>
    <submittedName>
        <fullName evidence="2">Copper resistance protein B</fullName>
    </submittedName>
</protein>
<dbReference type="SUPFAM" id="SSF103515">
    <property type="entry name" value="Autotransporter"/>
    <property type="match status" value="1"/>
</dbReference>
<dbReference type="Proteomes" id="UP001597304">
    <property type="component" value="Unassembled WGS sequence"/>
</dbReference>
<proteinExistence type="predicted"/>
<dbReference type="InterPro" id="IPR036709">
    <property type="entry name" value="Autotransporte_beta_dom_sf"/>
</dbReference>
<evidence type="ECO:0000313" key="2">
    <source>
        <dbReference type="EMBL" id="MFD1712414.1"/>
    </source>
</evidence>
<keyword evidence="3" id="KW-1185">Reference proteome</keyword>
<dbReference type="InterPro" id="IPR007939">
    <property type="entry name" value="Cu-R_B_prcur"/>
</dbReference>
<gene>
    <name evidence="2" type="ORF">ACFSF0_17590</name>
</gene>
<evidence type="ECO:0000313" key="3">
    <source>
        <dbReference type="Proteomes" id="UP001597304"/>
    </source>
</evidence>
<reference evidence="3" key="1">
    <citation type="journal article" date="2019" name="Int. J. Syst. Evol. Microbiol.">
        <title>The Global Catalogue of Microorganisms (GCM) 10K type strain sequencing project: providing services to taxonomists for standard genome sequencing and annotation.</title>
        <authorList>
            <consortium name="The Broad Institute Genomics Platform"/>
            <consortium name="The Broad Institute Genome Sequencing Center for Infectious Disease"/>
            <person name="Wu L."/>
            <person name="Ma J."/>
        </authorList>
    </citation>
    <scope>NUCLEOTIDE SEQUENCE [LARGE SCALE GENOMIC DNA]</scope>
    <source>
        <strain evidence="3">LMG 29247</strain>
    </source>
</reference>
<sequence>MNHGAPPSPKSAPAAPASAPQSAKPGGMNHEGMDHSPMNHGATPAVAPKADASPADHGAAPAPTSAATDHSAHPAPPAGASAAPAPMDHGRMQGGRPPADARDPDAYADGAQRGSGPYSLPGVPPLHLHDQHSFASLHVERLEHASPRHGRSFTTFEGELRVGHGAHQAVLKAEGEVARGRLHEAHTELLWGYAVAPFWNTQLGLRVDGGDGPNRSWLSFGVEGTAPYNIETRATAYLGSSGRAALRLELAYDAYLTQKLVLQPRTEWQLYAKDDVERGIGKGLTSVSAGLRLRYEVTPQIAPYVGVEWQRGFGRTAELLRAGGERASHTRWVAGLSFWF</sequence>
<dbReference type="EMBL" id="JBHUEJ010000044">
    <property type="protein sequence ID" value="MFD1712414.1"/>
    <property type="molecule type" value="Genomic_DNA"/>
</dbReference>
<name>A0ABW4KXS4_9BURK</name>
<feature type="compositionally biased region" description="Low complexity" evidence="1">
    <location>
        <begin position="11"/>
        <end position="25"/>
    </location>
</feature>
<dbReference type="RefSeq" id="WP_255507711.1">
    <property type="nucleotide sequence ID" value="NZ_JBHUEJ010000044.1"/>
</dbReference>
<comment type="caution">
    <text evidence="2">The sequence shown here is derived from an EMBL/GenBank/DDBJ whole genome shotgun (WGS) entry which is preliminary data.</text>
</comment>
<evidence type="ECO:0000256" key="1">
    <source>
        <dbReference type="SAM" id="MobiDB-lite"/>
    </source>
</evidence>